<evidence type="ECO:0000256" key="1">
    <source>
        <dbReference type="ARBA" id="ARBA00022729"/>
    </source>
</evidence>
<dbReference type="GO" id="GO:0016301">
    <property type="term" value="F:kinase activity"/>
    <property type="evidence" value="ECO:0007669"/>
    <property type="project" value="UniProtKB-KW"/>
</dbReference>
<protein>
    <submittedName>
        <fullName evidence="2">G-type lectin S-receptor-like serine/threonine-protein kinase RLK1</fullName>
    </submittedName>
</protein>
<accession>A0A6A1US28</accession>
<dbReference type="AlphaFoldDB" id="A0A6A1US28"/>
<dbReference type="EMBL" id="RXIC02000026">
    <property type="protein sequence ID" value="KAB1203112.1"/>
    <property type="molecule type" value="Genomic_DNA"/>
</dbReference>
<name>A0A6A1US28_9ROSI</name>
<keyword evidence="2" id="KW-0418">Kinase</keyword>
<evidence type="ECO:0000313" key="2">
    <source>
        <dbReference type="EMBL" id="KAB1203112.1"/>
    </source>
</evidence>
<gene>
    <name evidence="2" type="ORF">CJ030_MR8G008944</name>
</gene>
<keyword evidence="2" id="KW-0675">Receptor</keyword>
<dbReference type="PANTHER" id="PTHR47976">
    <property type="entry name" value="G-TYPE LECTIN S-RECEPTOR-LIKE SERINE/THREONINE-PROTEIN KINASE SD2-5"/>
    <property type="match status" value="1"/>
</dbReference>
<keyword evidence="3" id="KW-1185">Reference proteome</keyword>
<reference evidence="2 3" key="1">
    <citation type="journal article" date="2019" name="Plant Biotechnol. J.">
        <title>The red bayberry genome and genetic basis of sex determination.</title>
        <authorList>
            <person name="Jia H.M."/>
            <person name="Jia H.J."/>
            <person name="Cai Q.L."/>
            <person name="Wang Y."/>
            <person name="Zhao H.B."/>
            <person name="Yang W.F."/>
            <person name="Wang G.Y."/>
            <person name="Li Y.H."/>
            <person name="Zhan D.L."/>
            <person name="Shen Y.T."/>
            <person name="Niu Q.F."/>
            <person name="Chang L."/>
            <person name="Qiu J."/>
            <person name="Zhao L."/>
            <person name="Xie H.B."/>
            <person name="Fu W.Y."/>
            <person name="Jin J."/>
            <person name="Li X.W."/>
            <person name="Jiao Y."/>
            <person name="Zhou C.C."/>
            <person name="Tu T."/>
            <person name="Chai C.Y."/>
            <person name="Gao J.L."/>
            <person name="Fan L.J."/>
            <person name="van de Weg E."/>
            <person name="Wang J.Y."/>
            <person name="Gao Z.S."/>
        </authorList>
    </citation>
    <scope>NUCLEOTIDE SEQUENCE [LARGE SCALE GENOMIC DNA]</scope>
    <source>
        <tissue evidence="2">Leaves</tissue>
    </source>
</reference>
<keyword evidence="2" id="KW-0430">Lectin</keyword>
<keyword evidence="2" id="KW-0808">Transferase</keyword>
<organism evidence="2 3">
    <name type="scientific">Morella rubra</name>
    <name type="common">Chinese bayberry</name>
    <dbReference type="NCBI Taxonomy" id="262757"/>
    <lineage>
        <taxon>Eukaryota</taxon>
        <taxon>Viridiplantae</taxon>
        <taxon>Streptophyta</taxon>
        <taxon>Embryophyta</taxon>
        <taxon>Tracheophyta</taxon>
        <taxon>Spermatophyta</taxon>
        <taxon>Magnoliopsida</taxon>
        <taxon>eudicotyledons</taxon>
        <taxon>Gunneridae</taxon>
        <taxon>Pentapetalae</taxon>
        <taxon>rosids</taxon>
        <taxon>fabids</taxon>
        <taxon>Fagales</taxon>
        <taxon>Myricaceae</taxon>
        <taxon>Morella</taxon>
    </lineage>
</organism>
<comment type="caution">
    <text evidence="2">The sequence shown here is derived from an EMBL/GenBank/DDBJ whole genome shotgun (WGS) entry which is preliminary data.</text>
</comment>
<dbReference type="InterPro" id="IPR051343">
    <property type="entry name" value="G-type_lectin_kinases/EP1-like"/>
</dbReference>
<proteinExistence type="predicted"/>
<sequence length="333" mass="38785">MEFEVSNEDEIILSTWIYKCFVAGELDMIVKWEEVDKRTLDNMVKVGLYCIQDEPTLCPSMKSVLLMLEGNIADISFPLCPASTFMYENPNVLYLKGVELAFELETDYPAGERMIMNASQLQCSRAIYTKCMLNMLKDEVDSEVDEAFTRGLRRFLRNGNPKIMFLRGFEGLLTHPSDNHQWAAFSREITTASDEGSFRGAYAACIVRVPEGGDIFPTLHILYSHRVVLSLPDFRRMRLEVLKIFETNYHRWAPNFFEYAYILPRSYMRPEGCYNPDPRGDWHDTWDDPWVVPRFNLRIDWFNDDGSLEIFSDEDGFSDIDEVDQDNPSQIWE</sequence>
<dbReference type="GO" id="GO:0030246">
    <property type="term" value="F:carbohydrate binding"/>
    <property type="evidence" value="ECO:0007669"/>
    <property type="project" value="UniProtKB-KW"/>
</dbReference>
<evidence type="ECO:0000313" key="3">
    <source>
        <dbReference type="Proteomes" id="UP000516437"/>
    </source>
</evidence>
<dbReference type="PANTHER" id="PTHR47976:SF27">
    <property type="entry name" value="RECEPTOR-LIKE SERINE_THREONINE-PROTEIN KINASE"/>
    <property type="match status" value="1"/>
</dbReference>
<dbReference type="OrthoDB" id="1668230at2759"/>
<dbReference type="Proteomes" id="UP000516437">
    <property type="component" value="Chromosome 8"/>
</dbReference>
<keyword evidence="1" id="KW-0732">Signal</keyword>